<keyword evidence="3" id="KW-0238">DNA-binding</keyword>
<feature type="compositionally biased region" description="Basic and acidic residues" evidence="6">
    <location>
        <begin position="55"/>
        <end position="69"/>
    </location>
</feature>
<dbReference type="InterPro" id="IPR004827">
    <property type="entry name" value="bZIP"/>
</dbReference>
<dbReference type="CDD" id="cd14692">
    <property type="entry name" value="bZIP_ATF4"/>
    <property type="match status" value="1"/>
</dbReference>
<reference evidence="8 9" key="1">
    <citation type="journal article" date="2008" name="Nature">
        <title>The genome of the choanoflagellate Monosiga brevicollis and the origin of metazoans.</title>
        <authorList>
            <consortium name="JGI Sequencing"/>
            <person name="King N."/>
            <person name="Westbrook M.J."/>
            <person name="Young S.L."/>
            <person name="Kuo A."/>
            <person name="Abedin M."/>
            <person name="Chapman J."/>
            <person name="Fairclough S."/>
            <person name="Hellsten U."/>
            <person name="Isogai Y."/>
            <person name="Letunic I."/>
            <person name="Marr M."/>
            <person name="Pincus D."/>
            <person name="Putnam N."/>
            <person name="Rokas A."/>
            <person name="Wright K.J."/>
            <person name="Zuzow R."/>
            <person name="Dirks W."/>
            <person name="Good M."/>
            <person name="Goodstein D."/>
            <person name="Lemons D."/>
            <person name="Li W."/>
            <person name="Lyons J.B."/>
            <person name="Morris A."/>
            <person name="Nichols S."/>
            <person name="Richter D.J."/>
            <person name="Salamov A."/>
            <person name="Bork P."/>
            <person name="Lim W.A."/>
            <person name="Manning G."/>
            <person name="Miller W.T."/>
            <person name="McGinnis W."/>
            <person name="Shapiro H."/>
            <person name="Tjian R."/>
            <person name="Grigoriev I.V."/>
            <person name="Rokhsar D."/>
        </authorList>
    </citation>
    <scope>NUCLEOTIDE SEQUENCE [LARGE SCALE GENOMIC DNA]</scope>
    <source>
        <strain evidence="9">MX1 / ATCC 50154</strain>
    </source>
</reference>
<feature type="domain" description="BZIP" evidence="7">
    <location>
        <begin position="53"/>
        <end position="116"/>
    </location>
</feature>
<dbReference type="GO" id="GO:0005634">
    <property type="term" value="C:nucleus"/>
    <property type="evidence" value="ECO:0007669"/>
    <property type="project" value="UniProtKB-SubCell"/>
</dbReference>
<dbReference type="GO" id="GO:0003677">
    <property type="term" value="F:DNA binding"/>
    <property type="evidence" value="ECO:0007669"/>
    <property type="project" value="UniProtKB-KW"/>
</dbReference>
<keyword evidence="4" id="KW-0804">Transcription</keyword>
<evidence type="ECO:0000313" key="8">
    <source>
        <dbReference type="EMBL" id="EDQ89442.1"/>
    </source>
</evidence>
<evidence type="ECO:0000259" key="7">
    <source>
        <dbReference type="PROSITE" id="PS50217"/>
    </source>
</evidence>
<accession>A9UYD1</accession>
<dbReference type="Pfam" id="PF00170">
    <property type="entry name" value="bZIP_1"/>
    <property type="match status" value="1"/>
</dbReference>
<dbReference type="GeneID" id="5890807"/>
<dbReference type="OMA" id="MQQDVER"/>
<dbReference type="EMBL" id="CH991550">
    <property type="protein sequence ID" value="EDQ89442.1"/>
    <property type="molecule type" value="Genomic_DNA"/>
</dbReference>
<organism evidence="8 9">
    <name type="scientific">Monosiga brevicollis</name>
    <name type="common">Choanoflagellate</name>
    <dbReference type="NCBI Taxonomy" id="81824"/>
    <lineage>
        <taxon>Eukaryota</taxon>
        <taxon>Choanoflagellata</taxon>
        <taxon>Craspedida</taxon>
        <taxon>Salpingoecidae</taxon>
        <taxon>Monosiga</taxon>
    </lineage>
</organism>
<evidence type="ECO:0000256" key="6">
    <source>
        <dbReference type="SAM" id="MobiDB-lite"/>
    </source>
</evidence>
<dbReference type="Proteomes" id="UP000001357">
    <property type="component" value="Unassembled WGS sequence"/>
</dbReference>
<protein>
    <recommendedName>
        <fullName evidence="7">BZIP domain-containing protein</fullName>
    </recommendedName>
</protein>
<dbReference type="PANTHER" id="PTHR13044:SF14">
    <property type="entry name" value="CRYPTOCEPHAL, ISOFORM A"/>
    <property type="match status" value="1"/>
</dbReference>
<feature type="region of interest" description="Disordered" evidence="6">
    <location>
        <begin position="42"/>
        <end position="86"/>
    </location>
</feature>
<dbReference type="SUPFAM" id="SSF57959">
    <property type="entry name" value="Leucine zipper domain"/>
    <property type="match status" value="1"/>
</dbReference>
<dbReference type="RefSeq" id="XP_001745471.1">
    <property type="nucleotide sequence ID" value="XM_001745419.1"/>
</dbReference>
<dbReference type="InParanoid" id="A9UYD1"/>
<evidence type="ECO:0000256" key="1">
    <source>
        <dbReference type="ARBA" id="ARBA00004123"/>
    </source>
</evidence>
<proteinExistence type="predicted"/>
<dbReference type="AlphaFoldDB" id="A9UYD1"/>
<comment type="subcellular location">
    <subcellularLocation>
        <location evidence="1">Nucleus</location>
    </subcellularLocation>
</comment>
<dbReference type="STRING" id="81824.A9UYD1"/>
<evidence type="ECO:0000256" key="4">
    <source>
        <dbReference type="ARBA" id="ARBA00023163"/>
    </source>
</evidence>
<evidence type="ECO:0000313" key="9">
    <source>
        <dbReference type="Proteomes" id="UP000001357"/>
    </source>
</evidence>
<dbReference type="PROSITE" id="PS50217">
    <property type="entry name" value="BZIP"/>
    <property type="match status" value="1"/>
</dbReference>
<name>A9UYD1_MONBE</name>
<dbReference type="KEGG" id="mbr:MONBRDRAFT_32251"/>
<keyword evidence="2" id="KW-0805">Transcription regulation</keyword>
<dbReference type="PANTHER" id="PTHR13044">
    <property type="entry name" value="ACTIVATING TRANSCRIPTION FACTOR ATF 4/5"/>
    <property type="match status" value="1"/>
</dbReference>
<evidence type="ECO:0000256" key="2">
    <source>
        <dbReference type="ARBA" id="ARBA00023015"/>
    </source>
</evidence>
<dbReference type="GO" id="GO:0003700">
    <property type="term" value="F:DNA-binding transcription factor activity"/>
    <property type="evidence" value="ECO:0007669"/>
    <property type="project" value="InterPro"/>
</dbReference>
<keyword evidence="5" id="KW-0539">Nucleus</keyword>
<dbReference type="Gene3D" id="1.20.5.170">
    <property type="match status" value="1"/>
</dbReference>
<dbReference type="SMART" id="SM00338">
    <property type="entry name" value="BRLZ"/>
    <property type="match status" value="1"/>
</dbReference>
<evidence type="ECO:0000256" key="3">
    <source>
        <dbReference type="ARBA" id="ARBA00023125"/>
    </source>
</evidence>
<gene>
    <name evidence="8" type="ORF">MONBRDRAFT_32251</name>
</gene>
<evidence type="ECO:0000256" key="5">
    <source>
        <dbReference type="ARBA" id="ARBA00023242"/>
    </source>
</evidence>
<dbReference type="InterPro" id="IPR046347">
    <property type="entry name" value="bZIP_sf"/>
</dbReference>
<sequence>MALQEFDFSDWYAAAPQGSHDLSEMDFGSSLSSLDQSKANLTAELSGETTSKRAKTTDKKQLNKQAADRYRRKKRQQFEELQSQSSELADENKALSVKCERLENEVAYLKDLLMTTIKTSQTAPATAQPSLDGLDATVDPAVLEAVPPALHTLVKTLVNQRRSVMEARFAALEEKIAHLAAKCC</sequence>
<keyword evidence="9" id="KW-1185">Reference proteome</keyword>